<dbReference type="PANTHER" id="PTHR43394">
    <property type="entry name" value="ATP-DEPENDENT PERMEASE MDL1, MITOCHONDRIAL"/>
    <property type="match status" value="1"/>
</dbReference>
<gene>
    <name evidence="11" type="ORF">B6D57_02290</name>
</gene>
<evidence type="ECO:0000256" key="5">
    <source>
        <dbReference type="ARBA" id="ARBA00022840"/>
    </source>
</evidence>
<dbReference type="PROSITE" id="PS00211">
    <property type="entry name" value="ABC_TRANSPORTER_1"/>
    <property type="match status" value="1"/>
</dbReference>
<organism evidence="11 12">
    <name type="scientific">Candidatus Coatesbacteria bacterium 4484_99</name>
    <dbReference type="NCBI Taxonomy" id="1970774"/>
    <lineage>
        <taxon>Bacteria</taxon>
        <taxon>Candidatus Coatesiibacteriota</taxon>
    </lineage>
</organism>
<evidence type="ECO:0000256" key="4">
    <source>
        <dbReference type="ARBA" id="ARBA00022741"/>
    </source>
</evidence>
<protein>
    <recommendedName>
        <fullName evidence="13">ABC transporter ATP-binding protein</fullName>
    </recommendedName>
</protein>
<evidence type="ECO:0000256" key="6">
    <source>
        <dbReference type="ARBA" id="ARBA00022989"/>
    </source>
</evidence>
<keyword evidence="2" id="KW-0813">Transport</keyword>
<accession>A0A1W9S1M8</accession>
<dbReference type="Gene3D" id="1.20.1560.10">
    <property type="entry name" value="ABC transporter type 1, transmembrane domain"/>
    <property type="match status" value="1"/>
</dbReference>
<dbReference type="InterPro" id="IPR011527">
    <property type="entry name" value="ABC1_TM_dom"/>
</dbReference>
<proteinExistence type="predicted"/>
<dbReference type="FunFam" id="3.40.50.300:FF:000287">
    <property type="entry name" value="Multidrug ABC transporter ATP-binding protein"/>
    <property type="match status" value="1"/>
</dbReference>
<keyword evidence="7 8" id="KW-0472">Membrane</keyword>
<evidence type="ECO:0000256" key="1">
    <source>
        <dbReference type="ARBA" id="ARBA00004651"/>
    </source>
</evidence>
<dbReference type="Proteomes" id="UP000192611">
    <property type="component" value="Unassembled WGS sequence"/>
</dbReference>
<evidence type="ECO:0000256" key="3">
    <source>
        <dbReference type="ARBA" id="ARBA00022692"/>
    </source>
</evidence>
<dbReference type="CDD" id="cd18552">
    <property type="entry name" value="ABC_6TM_MsbA_like"/>
    <property type="match status" value="1"/>
</dbReference>
<feature type="domain" description="ABC transmembrane type-1" evidence="10">
    <location>
        <begin position="27"/>
        <end position="323"/>
    </location>
</feature>
<dbReference type="InterPro" id="IPR036640">
    <property type="entry name" value="ABC1_TM_sf"/>
</dbReference>
<evidence type="ECO:0000259" key="10">
    <source>
        <dbReference type="PROSITE" id="PS50929"/>
    </source>
</evidence>
<dbReference type="InterPro" id="IPR003593">
    <property type="entry name" value="AAA+_ATPase"/>
</dbReference>
<keyword evidence="3 8" id="KW-0812">Transmembrane</keyword>
<dbReference type="InterPro" id="IPR017871">
    <property type="entry name" value="ABC_transporter-like_CS"/>
</dbReference>
<comment type="subcellular location">
    <subcellularLocation>
        <location evidence="1">Cell membrane</location>
        <topology evidence="1">Multi-pass membrane protein</topology>
    </subcellularLocation>
</comment>
<evidence type="ECO:0008006" key="13">
    <source>
        <dbReference type="Google" id="ProtNLM"/>
    </source>
</evidence>
<dbReference type="SMART" id="SM00382">
    <property type="entry name" value="AAA"/>
    <property type="match status" value="1"/>
</dbReference>
<comment type="caution">
    <text evidence="11">The sequence shown here is derived from an EMBL/GenBank/DDBJ whole genome shotgun (WGS) entry which is preliminary data.</text>
</comment>
<feature type="transmembrane region" description="Helical" evidence="8">
    <location>
        <begin position="159"/>
        <end position="175"/>
    </location>
</feature>
<sequence length="595" mass="66738">MIKAQKKEKGIARRLFRFLTPQWKVILLATIVSAVASGLEASIPVVVGMVIDILGGKENIMTEILNHLGFREMPSSAVNILPIYILTLIAIVGLLSYTRTYLLSMVGEKTVVVIRERLFRRLIRLSLSYHNRIKKGDFISRVLSDVSTVQDTANSLKDIIHSAVMVIVILIVMFSRYWFLTILTIVTFPILVSIINRLSERMRTAGRNLQVKLGEIGAYLSEILSGIRIVKSFTRETYEDSRFKKINISTFRARMKTVKVEALLRPLMELCSGLGMVLVFWFGCRSVMSGDMTTGMLMEFIGLVMLMYQPIRSLGRVNTMLQRTIAASERIFEVIDEPEEIIEPEIPERLGKIKGRVEFRNVSFAYDNGRKVLHNINIEIEPYESVALVGPSGAGKSTLVNLIPRFYDVSDGSVLVDGIDVRNVSLNELRRQIGIVPQEMILYGMTVKENILYGRLNATMDEVIESAKAANAHEFIMKMPQQYDTQIGEGGVLLSGGERQRLSIARAILSNPCILILDEATSSLDVESEALIKEALSRLIKNRTTFIIAHRLSTVVNVDRIVVMDKGRIVDIGTHNSLLRKGGLYARLCKAQLIS</sequence>
<keyword evidence="4" id="KW-0547">Nucleotide-binding</keyword>
<dbReference type="Pfam" id="PF00005">
    <property type="entry name" value="ABC_tran"/>
    <property type="match status" value="1"/>
</dbReference>
<dbReference type="Gene3D" id="3.40.50.300">
    <property type="entry name" value="P-loop containing nucleotide triphosphate hydrolases"/>
    <property type="match status" value="1"/>
</dbReference>
<evidence type="ECO:0000313" key="12">
    <source>
        <dbReference type="Proteomes" id="UP000192611"/>
    </source>
</evidence>
<name>A0A1W9S1M8_9BACT</name>
<feature type="transmembrane region" description="Helical" evidence="8">
    <location>
        <begin position="181"/>
        <end position="199"/>
    </location>
</feature>
<dbReference type="GO" id="GO:0015421">
    <property type="term" value="F:ABC-type oligopeptide transporter activity"/>
    <property type="evidence" value="ECO:0007669"/>
    <property type="project" value="TreeGrafter"/>
</dbReference>
<dbReference type="Pfam" id="PF00664">
    <property type="entry name" value="ABC_membrane"/>
    <property type="match status" value="1"/>
</dbReference>
<dbReference type="PROSITE" id="PS50929">
    <property type="entry name" value="ABC_TM1F"/>
    <property type="match status" value="1"/>
</dbReference>
<dbReference type="GO" id="GO:0005524">
    <property type="term" value="F:ATP binding"/>
    <property type="evidence" value="ECO:0007669"/>
    <property type="project" value="UniProtKB-KW"/>
</dbReference>
<evidence type="ECO:0000256" key="8">
    <source>
        <dbReference type="SAM" id="Phobius"/>
    </source>
</evidence>
<evidence type="ECO:0000259" key="9">
    <source>
        <dbReference type="PROSITE" id="PS50893"/>
    </source>
</evidence>
<dbReference type="PROSITE" id="PS50893">
    <property type="entry name" value="ABC_TRANSPORTER_2"/>
    <property type="match status" value="1"/>
</dbReference>
<feature type="domain" description="ABC transporter" evidence="9">
    <location>
        <begin position="357"/>
        <end position="591"/>
    </location>
</feature>
<dbReference type="GO" id="GO:0016887">
    <property type="term" value="F:ATP hydrolysis activity"/>
    <property type="evidence" value="ECO:0007669"/>
    <property type="project" value="InterPro"/>
</dbReference>
<keyword evidence="5" id="KW-0067">ATP-binding</keyword>
<feature type="transmembrane region" description="Helical" evidence="8">
    <location>
        <begin position="77"/>
        <end position="97"/>
    </location>
</feature>
<keyword evidence="6 8" id="KW-1133">Transmembrane helix</keyword>
<evidence type="ECO:0000313" key="11">
    <source>
        <dbReference type="EMBL" id="OQX90704.1"/>
    </source>
</evidence>
<evidence type="ECO:0000256" key="2">
    <source>
        <dbReference type="ARBA" id="ARBA00022448"/>
    </source>
</evidence>
<evidence type="ECO:0000256" key="7">
    <source>
        <dbReference type="ARBA" id="ARBA00023136"/>
    </source>
</evidence>
<dbReference type="InterPro" id="IPR027417">
    <property type="entry name" value="P-loop_NTPase"/>
</dbReference>
<feature type="transmembrane region" description="Helical" evidence="8">
    <location>
        <begin position="262"/>
        <end position="282"/>
    </location>
</feature>
<dbReference type="EMBL" id="NATQ01000033">
    <property type="protein sequence ID" value="OQX90704.1"/>
    <property type="molecule type" value="Genomic_DNA"/>
</dbReference>
<dbReference type="InterPro" id="IPR003439">
    <property type="entry name" value="ABC_transporter-like_ATP-bd"/>
</dbReference>
<dbReference type="GO" id="GO:0005886">
    <property type="term" value="C:plasma membrane"/>
    <property type="evidence" value="ECO:0007669"/>
    <property type="project" value="UniProtKB-SubCell"/>
</dbReference>
<dbReference type="InterPro" id="IPR039421">
    <property type="entry name" value="Type_1_exporter"/>
</dbReference>
<reference evidence="12" key="1">
    <citation type="submission" date="2017-03" db="EMBL/GenBank/DDBJ databases">
        <title>Novel pathways for hydrocarbon cycling and metabolic interdependencies in hydrothermal sediment communities.</title>
        <authorList>
            <person name="Dombrowski N."/>
            <person name="Seitz K."/>
            <person name="Teske A."/>
            <person name="Baker B."/>
        </authorList>
    </citation>
    <scope>NUCLEOTIDE SEQUENCE [LARGE SCALE GENOMIC DNA]</scope>
</reference>
<dbReference type="PANTHER" id="PTHR43394:SF1">
    <property type="entry name" value="ATP-BINDING CASSETTE SUB-FAMILY B MEMBER 10, MITOCHONDRIAL"/>
    <property type="match status" value="1"/>
</dbReference>
<dbReference type="SUPFAM" id="SSF52540">
    <property type="entry name" value="P-loop containing nucleoside triphosphate hydrolases"/>
    <property type="match status" value="1"/>
</dbReference>
<dbReference type="AlphaFoldDB" id="A0A1W9S1M8"/>
<dbReference type="SUPFAM" id="SSF90123">
    <property type="entry name" value="ABC transporter transmembrane region"/>
    <property type="match status" value="1"/>
</dbReference>